<feature type="transmembrane region" description="Helical" evidence="1">
    <location>
        <begin position="135"/>
        <end position="157"/>
    </location>
</feature>
<dbReference type="CDD" id="cd21808">
    <property type="entry name" value="ABC-2_lan_permease_MutG"/>
    <property type="match status" value="1"/>
</dbReference>
<protein>
    <submittedName>
        <fullName evidence="2">ABC-2 type transport system permease protein</fullName>
    </submittedName>
</protein>
<name>A0A4R3K2R5_9FIRM</name>
<comment type="caution">
    <text evidence="2">The sequence shown here is derived from an EMBL/GenBank/DDBJ whole genome shotgun (WGS) entry which is preliminary data.</text>
</comment>
<accession>A0A4R3K2R5</accession>
<dbReference type="EMBL" id="SLZZ01000022">
    <property type="protein sequence ID" value="TCS76715.1"/>
    <property type="molecule type" value="Genomic_DNA"/>
</dbReference>
<feature type="transmembrane region" description="Helical" evidence="1">
    <location>
        <begin position="53"/>
        <end position="73"/>
    </location>
</feature>
<dbReference type="RefSeq" id="WP_165920944.1">
    <property type="nucleotide sequence ID" value="NZ_DAISCH010000005.1"/>
</dbReference>
<dbReference type="NCBIfam" id="TIGR03733">
    <property type="entry name" value="lanti_perm_MutG"/>
    <property type="match status" value="1"/>
</dbReference>
<keyword evidence="1" id="KW-1133">Transmembrane helix</keyword>
<dbReference type="Proteomes" id="UP000295726">
    <property type="component" value="Unassembled WGS sequence"/>
</dbReference>
<proteinExistence type="predicted"/>
<evidence type="ECO:0000256" key="1">
    <source>
        <dbReference type="SAM" id="Phobius"/>
    </source>
</evidence>
<evidence type="ECO:0000313" key="3">
    <source>
        <dbReference type="Proteomes" id="UP000295726"/>
    </source>
</evidence>
<feature type="transmembrane region" description="Helical" evidence="1">
    <location>
        <begin position="164"/>
        <end position="182"/>
    </location>
</feature>
<keyword evidence="3" id="KW-1185">Reference proteome</keyword>
<sequence length="253" mass="28085">MGKLGRAMASEFLKMRRTWILWIHLVMPVTGITIFLLYYHYTGWNDWGKISGYLEVLAVVCPTLVGIICALAADQEKEAGHLQNLFGVTKSRCFIMAEKLAVLLICNLAALFLATAGFGIGFGGGESNLKLPANFYLIMAMLLWLPQFFAYCFHLYLGLRFSKGITIGAGIVGSLLAALFLTGMGDEIWIFFPCAWAGRFTMYYISYIRGNINISFLTDQAKVGIILVGLLTLAGGVLFFVWVHVYEGSRIED</sequence>
<dbReference type="AlphaFoldDB" id="A0A4R3K2R5"/>
<dbReference type="Pfam" id="PF12730">
    <property type="entry name" value="ABC2_membrane_4"/>
    <property type="match status" value="1"/>
</dbReference>
<reference evidence="2 3" key="1">
    <citation type="submission" date="2019-03" db="EMBL/GenBank/DDBJ databases">
        <title>Genomic Encyclopedia of Type Strains, Phase IV (KMG-IV): sequencing the most valuable type-strain genomes for metagenomic binning, comparative biology and taxonomic classification.</title>
        <authorList>
            <person name="Goeker M."/>
        </authorList>
    </citation>
    <scope>NUCLEOTIDE SEQUENCE [LARGE SCALE GENOMIC DNA]</scope>
    <source>
        <strain evidence="2 3">DSM 29489</strain>
    </source>
</reference>
<keyword evidence="1" id="KW-0472">Membrane</keyword>
<feature type="transmembrane region" description="Helical" evidence="1">
    <location>
        <begin position="21"/>
        <end position="41"/>
    </location>
</feature>
<feature type="transmembrane region" description="Helical" evidence="1">
    <location>
        <begin position="225"/>
        <end position="245"/>
    </location>
</feature>
<organism evidence="2 3">
    <name type="scientific">Muricomes intestini</name>
    <dbReference type="NCBI Taxonomy" id="1796634"/>
    <lineage>
        <taxon>Bacteria</taxon>
        <taxon>Bacillati</taxon>
        <taxon>Bacillota</taxon>
        <taxon>Clostridia</taxon>
        <taxon>Lachnospirales</taxon>
        <taxon>Lachnospiraceae</taxon>
        <taxon>Muricomes</taxon>
    </lineage>
</organism>
<evidence type="ECO:0000313" key="2">
    <source>
        <dbReference type="EMBL" id="TCS76715.1"/>
    </source>
</evidence>
<feature type="transmembrane region" description="Helical" evidence="1">
    <location>
        <begin position="188"/>
        <end position="205"/>
    </location>
</feature>
<gene>
    <name evidence="2" type="ORF">EDD59_12212</name>
</gene>
<keyword evidence="1" id="KW-0812">Transmembrane</keyword>
<dbReference type="InterPro" id="IPR022294">
    <property type="entry name" value="ABC-transptr_permeasesu"/>
</dbReference>
<feature type="transmembrane region" description="Helical" evidence="1">
    <location>
        <begin position="100"/>
        <end position="123"/>
    </location>
</feature>